<comment type="catalytic activity">
    <reaction evidence="4">
        <text>uridine(2605) in 23S rRNA = pseudouridine(2605) in 23S rRNA</text>
        <dbReference type="Rhea" id="RHEA:42520"/>
        <dbReference type="Rhea" id="RHEA-COMP:10095"/>
        <dbReference type="Rhea" id="RHEA-COMP:10096"/>
        <dbReference type="ChEBI" id="CHEBI:65314"/>
        <dbReference type="ChEBI" id="CHEBI:65315"/>
        <dbReference type="EC" id="5.4.99.22"/>
    </reaction>
</comment>
<evidence type="ECO:0000259" key="8">
    <source>
        <dbReference type="SMART" id="SM00363"/>
    </source>
</evidence>
<dbReference type="InterPro" id="IPR002942">
    <property type="entry name" value="S4_RNA-bd"/>
</dbReference>
<dbReference type="InterPro" id="IPR018496">
    <property type="entry name" value="PsdUridine_synth_RsuA/RluB_CS"/>
</dbReference>
<comment type="similarity">
    <text evidence="1 7">Belongs to the pseudouridine synthase RsuA family.</text>
</comment>
<dbReference type="InterPro" id="IPR050343">
    <property type="entry name" value="RsuA_PseudoU_synthase"/>
</dbReference>
<dbReference type="InterPro" id="IPR042092">
    <property type="entry name" value="PsdUridine_s_RsuA/RluB/E/F_cat"/>
</dbReference>
<dbReference type="InterPro" id="IPR020103">
    <property type="entry name" value="PsdUridine_synth_cat_dom_sf"/>
</dbReference>
<dbReference type="PANTHER" id="PTHR47683">
    <property type="entry name" value="PSEUDOURIDINE SYNTHASE FAMILY PROTEIN-RELATED"/>
    <property type="match status" value="1"/>
</dbReference>
<dbReference type="Pfam" id="PF01479">
    <property type="entry name" value="S4"/>
    <property type="match status" value="1"/>
</dbReference>
<dbReference type="SUPFAM" id="SSF55174">
    <property type="entry name" value="Alpha-L RNA-binding motif"/>
    <property type="match status" value="1"/>
</dbReference>
<dbReference type="PANTHER" id="PTHR47683:SF3">
    <property type="entry name" value="RIBOSOMAL LARGE SUBUNIT PSEUDOURIDINE SYNTHASE B"/>
    <property type="match status" value="1"/>
</dbReference>
<dbReference type="AlphaFoldDB" id="A0A368BMB6"/>
<dbReference type="InterPro" id="IPR006145">
    <property type="entry name" value="PsdUridine_synth_RsuA/RluA"/>
</dbReference>
<dbReference type="Gene3D" id="3.30.70.580">
    <property type="entry name" value="Pseudouridine synthase I, catalytic domain, N-terminal subdomain"/>
    <property type="match status" value="1"/>
</dbReference>
<proteinExistence type="inferred from homology"/>
<organism evidence="9 10">
    <name type="scientific">SAR86 cluster bacterium</name>
    <dbReference type="NCBI Taxonomy" id="2030880"/>
    <lineage>
        <taxon>Bacteria</taxon>
        <taxon>Pseudomonadati</taxon>
        <taxon>Pseudomonadota</taxon>
        <taxon>Gammaproteobacteria</taxon>
        <taxon>SAR86 cluster</taxon>
    </lineage>
</organism>
<dbReference type="InterPro" id="IPR000748">
    <property type="entry name" value="PsdUridine_synth_RsuA/RluB/E/F"/>
</dbReference>
<comment type="function">
    <text evidence="5">Responsible for synthesis of pseudouridine from uracil-2605 in 23S ribosomal RNA.</text>
</comment>
<dbReference type="GO" id="GO:0000455">
    <property type="term" value="P:enzyme-directed rRNA pseudouridine synthesis"/>
    <property type="evidence" value="ECO:0007669"/>
    <property type="project" value="UniProtKB-ARBA"/>
</dbReference>
<evidence type="ECO:0000256" key="7">
    <source>
        <dbReference type="RuleBase" id="RU003887"/>
    </source>
</evidence>
<dbReference type="InterPro" id="IPR036986">
    <property type="entry name" value="S4_RNA-bd_sf"/>
</dbReference>
<dbReference type="GO" id="GO:0003723">
    <property type="term" value="F:RNA binding"/>
    <property type="evidence" value="ECO:0007669"/>
    <property type="project" value="UniProtKB-KW"/>
</dbReference>
<name>A0A368BMB6_9GAMM</name>
<feature type="domain" description="RNA-binding S4" evidence="8">
    <location>
        <begin position="13"/>
        <end position="72"/>
    </location>
</feature>
<dbReference type="GO" id="GO:0160139">
    <property type="term" value="F:23S rRNA pseudouridine(2605) synthase activity"/>
    <property type="evidence" value="ECO:0007669"/>
    <property type="project" value="UniProtKB-EC"/>
</dbReference>
<dbReference type="SMART" id="SM00363">
    <property type="entry name" value="S4"/>
    <property type="match status" value="1"/>
</dbReference>
<protein>
    <recommendedName>
        <fullName evidence="7">Pseudouridine synthase</fullName>
        <ecNumber evidence="7">5.4.99.-</ecNumber>
    </recommendedName>
</protein>
<comment type="caution">
    <text evidence="9">The sequence shown here is derived from an EMBL/GenBank/DDBJ whole genome shotgun (WGS) entry which is preliminary data.</text>
</comment>
<evidence type="ECO:0000256" key="5">
    <source>
        <dbReference type="ARBA" id="ARBA00037383"/>
    </source>
</evidence>
<dbReference type="Gene3D" id="3.10.290.10">
    <property type="entry name" value="RNA-binding S4 domain"/>
    <property type="match status" value="1"/>
</dbReference>
<evidence type="ECO:0000313" key="10">
    <source>
        <dbReference type="Proteomes" id="UP000252147"/>
    </source>
</evidence>
<dbReference type="PROSITE" id="PS01149">
    <property type="entry name" value="PSI_RSU"/>
    <property type="match status" value="1"/>
</dbReference>
<dbReference type="PROSITE" id="PS50889">
    <property type="entry name" value="S4"/>
    <property type="match status" value="1"/>
</dbReference>
<dbReference type="Gene3D" id="3.30.70.1560">
    <property type="entry name" value="Alpha-L RNA-binding motif"/>
    <property type="match status" value="1"/>
</dbReference>
<keyword evidence="2 6" id="KW-0694">RNA-binding</keyword>
<sequence length="255" mass="29096">MKQKSSQSKKPEEKLQKYLANYGFANRRNVADLIKESFVRVNSKKGNVNTLVKTGDVVSVDGEEHVIDLNPEVELLIYHKPVGQVCSSKSRKLNESVFSSIPPRKKGKWIMVGRLDINTSGLLLFTNCGNFANFLAHPSSSIDREYLCRVYGDINDKKIDKLLSGVKLDGQDAKFSDIVPVKKHGKSRNHWFYVCLFSGKNREVRRLWSSQKLTVNRLIRVRYGSFILPENLKIGGWRKVSKKDLSKFNNLYANT</sequence>
<reference evidence="9 10" key="1">
    <citation type="journal article" date="2018" name="Microbiome">
        <title>Fine metagenomic profile of the Mediterranean stratified and mixed water columns revealed by assembly and recruitment.</title>
        <authorList>
            <person name="Haro-Moreno J.M."/>
            <person name="Lopez-Perez M."/>
            <person name="De La Torre J.R."/>
            <person name="Picazo A."/>
            <person name="Camacho A."/>
            <person name="Rodriguez-Valera F."/>
        </authorList>
    </citation>
    <scope>NUCLEOTIDE SEQUENCE [LARGE SCALE GENOMIC DNA]</scope>
    <source>
        <strain evidence="9">MED-G83</strain>
    </source>
</reference>
<dbReference type="NCBIfam" id="TIGR00093">
    <property type="entry name" value="pseudouridine synthase"/>
    <property type="match status" value="1"/>
</dbReference>
<evidence type="ECO:0000256" key="4">
    <source>
        <dbReference type="ARBA" id="ARBA00036944"/>
    </source>
</evidence>
<evidence type="ECO:0000256" key="1">
    <source>
        <dbReference type="ARBA" id="ARBA00008348"/>
    </source>
</evidence>
<evidence type="ECO:0000313" key="9">
    <source>
        <dbReference type="EMBL" id="RCL38225.1"/>
    </source>
</evidence>
<dbReference type="CDD" id="cd00165">
    <property type="entry name" value="S4"/>
    <property type="match status" value="1"/>
</dbReference>
<evidence type="ECO:0000256" key="3">
    <source>
        <dbReference type="ARBA" id="ARBA00023235"/>
    </source>
</evidence>
<dbReference type="EMBL" id="QOPD01000004">
    <property type="protein sequence ID" value="RCL38225.1"/>
    <property type="molecule type" value="Genomic_DNA"/>
</dbReference>
<evidence type="ECO:0000256" key="2">
    <source>
        <dbReference type="ARBA" id="ARBA00022884"/>
    </source>
</evidence>
<dbReference type="Pfam" id="PF00849">
    <property type="entry name" value="PseudoU_synth_2"/>
    <property type="match status" value="1"/>
</dbReference>
<gene>
    <name evidence="9" type="ORF">DBW97_02950</name>
</gene>
<evidence type="ECO:0000256" key="6">
    <source>
        <dbReference type="PROSITE-ProRule" id="PRU00182"/>
    </source>
</evidence>
<dbReference type="EC" id="5.4.99.-" evidence="7"/>
<keyword evidence="3 7" id="KW-0413">Isomerase</keyword>
<accession>A0A368BMB6</accession>
<dbReference type="InterPro" id="IPR020094">
    <property type="entry name" value="TruA/RsuA/RluB/E/F_N"/>
</dbReference>
<dbReference type="SUPFAM" id="SSF55120">
    <property type="entry name" value="Pseudouridine synthase"/>
    <property type="match status" value="1"/>
</dbReference>
<dbReference type="Proteomes" id="UP000252147">
    <property type="component" value="Unassembled WGS sequence"/>
</dbReference>